<protein>
    <recommendedName>
        <fullName evidence="4">DUF5666 domain-containing protein</fullName>
    </recommendedName>
</protein>
<dbReference type="EMBL" id="MHQO01000068">
    <property type="protein sequence ID" value="OHA04781.1"/>
    <property type="molecule type" value="Genomic_DNA"/>
</dbReference>
<organism evidence="2 3">
    <name type="scientific">Candidatus Sungbacteria bacterium RIFCSPLOWO2_01_FULL_47_10</name>
    <dbReference type="NCBI Taxonomy" id="1802276"/>
    <lineage>
        <taxon>Bacteria</taxon>
        <taxon>Candidatus Sungiibacteriota</taxon>
    </lineage>
</organism>
<dbReference type="AlphaFoldDB" id="A0A1G2L1Y3"/>
<evidence type="ECO:0008006" key="4">
    <source>
        <dbReference type="Google" id="ProtNLM"/>
    </source>
</evidence>
<comment type="caution">
    <text evidence="2">The sequence shown here is derived from an EMBL/GenBank/DDBJ whole genome shotgun (WGS) entry which is preliminary data.</text>
</comment>
<keyword evidence="1" id="KW-0472">Membrane</keyword>
<evidence type="ECO:0000313" key="2">
    <source>
        <dbReference type="EMBL" id="OHA04781.1"/>
    </source>
</evidence>
<gene>
    <name evidence="2" type="ORF">A2934_02505</name>
</gene>
<reference evidence="2 3" key="1">
    <citation type="journal article" date="2016" name="Nat. Commun.">
        <title>Thousands of microbial genomes shed light on interconnected biogeochemical processes in an aquifer system.</title>
        <authorList>
            <person name="Anantharaman K."/>
            <person name="Brown C.T."/>
            <person name="Hug L.A."/>
            <person name="Sharon I."/>
            <person name="Castelle C.J."/>
            <person name="Probst A.J."/>
            <person name="Thomas B.C."/>
            <person name="Singh A."/>
            <person name="Wilkins M.J."/>
            <person name="Karaoz U."/>
            <person name="Brodie E.L."/>
            <person name="Williams K.H."/>
            <person name="Hubbard S.S."/>
            <person name="Banfield J.F."/>
        </authorList>
    </citation>
    <scope>NUCLEOTIDE SEQUENCE [LARGE SCALE GENOMIC DNA]</scope>
</reference>
<feature type="transmembrane region" description="Helical" evidence="1">
    <location>
        <begin position="29"/>
        <end position="51"/>
    </location>
</feature>
<evidence type="ECO:0000313" key="3">
    <source>
        <dbReference type="Proteomes" id="UP000177982"/>
    </source>
</evidence>
<name>A0A1G2L1Y3_9BACT</name>
<evidence type="ECO:0000256" key="1">
    <source>
        <dbReference type="SAM" id="Phobius"/>
    </source>
</evidence>
<proteinExistence type="predicted"/>
<keyword evidence="1" id="KW-0812">Transmembrane</keyword>
<sequence>MSEEKITPMHPDKSEAAGQVKKLFRNRDVLKWVIIGLAGFVVLVLVFGAGVKVGTFKARYSYRWADNYHKNFAGPRGGFLGDWQKFPAGDFISGHGAFGEIIEMSGDGFVMRGRENAEKIVVINDATTILRGREKYTGGLSVGDRVVVIGSPNDRGQIEAKLIRIFIDGAPALPLMHRDMRLFF</sequence>
<accession>A0A1G2L1Y3</accession>
<dbReference type="Proteomes" id="UP000177982">
    <property type="component" value="Unassembled WGS sequence"/>
</dbReference>
<keyword evidence="1" id="KW-1133">Transmembrane helix</keyword>